<evidence type="ECO:0000313" key="2">
    <source>
        <dbReference type="Proteomes" id="UP000596660"/>
    </source>
</evidence>
<dbReference type="EnsemblPlants" id="AUR62005430-RA">
    <property type="protein sequence ID" value="AUR62005430-RA:cds"/>
    <property type="gene ID" value="AUR62005430"/>
</dbReference>
<name>A0A803L0P2_CHEQI</name>
<dbReference type="Proteomes" id="UP000596660">
    <property type="component" value="Unplaced"/>
</dbReference>
<sequence length="176" mass="20352">MATSEAEVVADSRHQRHELPEILGKNPSEDALKSWFSDYGWLYICEIKNNSSNTITYNNPYHDKKGGIAPGATESKRCKGYLPLWSHSSRYEIKYYNQAFNEWKTMTIKDLDGDWLISFEQPGIDEDIREFRPVQLLSEARISLIINDTGYRIYGCDVKADLSRISWQRNIHGSPK</sequence>
<dbReference type="OMA" id="WLYICEI"/>
<dbReference type="Gramene" id="AUR62005430-RA">
    <property type="protein sequence ID" value="AUR62005430-RA:cds"/>
    <property type="gene ID" value="AUR62005430"/>
</dbReference>
<reference evidence="1" key="2">
    <citation type="submission" date="2021-03" db="UniProtKB">
        <authorList>
            <consortium name="EnsemblPlants"/>
        </authorList>
    </citation>
    <scope>IDENTIFICATION</scope>
</reference>
<dbReference type="AlphaFoldDB" id="A0A803L0P2"/>
<evidence type="ECO:0000313" key="1">
    <source>
        <dbReference type="EnsemblPlants" id="AUR62005430-RA:cds"/>
    </source>
</evidence>
<keyword evidence="2" id="KW-1185">Reference proteome</keyword>
<proteinExistence type="predicted"/>
<reference evidence="1" key="1">
    <citation type="journal article" date="2017" name="Nature">
        <title>The genome of Chenopodium quinoa.</title>
        <authorList>
            <person name="Jarvis D.E."/>
            <person name="Ho Y.S."/>
            <person name="Lightfoot D.J."/>
            <person name="Schmoeckel S.M."/>
            <person name="Li B."/>
            <person name="Borm T.J.A."/>
            <person name="Ohyanagi H."/>
            <person name="Mineta K."/>
            <person name="Michell C.T."/>
            <person name="Saber N."/>
            <person name="Kharbatia N.M."/>
            <person name="Rupper R.R."/>
            <person name="Sharp A.R."/>
            <person name="Dally N."/>
            <person name="Boughton B.A."/>
            <person name="Woo Y.H."/>
            <person name="Gao G."/>
            <person name="Schijlen E.G.W.M."/>
            <person name="Guo X."/>
            <person name="Momin A.A."/>
            <person name="Negrao S."/>
            <person name="Al-Babili S."/>
            <person name="Gehring C."/>
            <person name="Roessner U."/>
            <person name="Jung C."/>
            <person name="Murphy K."/>
            <person name="Arold S.T."/>
            <person name="Gojobori T."/>
            <person name="van der Linden C.G."/>
            <person name="van Loo E.N."/>
            <person name="Jellen E.N."/>
            <person name="Maughan P.J."/>
            <person name="Tester M."/>
        </authorList>
    </citation>
    <scope>NUCLEOTIDE SEQUENCE [LARGE SCALE GENOMIC DNA]</scope>
    <source>
        <strain evidence="1">cv. PI 614886</strain>
    </source>
</reference>
<organism evidence="1 2">
    <name type="scientific">Chenopodium quinoa</name>
    <name type="common">Quinoa</name>
    <dbReference type="NCBI Taxonomy" id="63459"/>
    <lineage>
        <taxon>Eukaryota</taxon>
        <taxon>Viridiplantae</taxon>
        <taxon>Streptophyta</taxon>
        <taxon>Embryophyta</taxon>
        <taxon>Tracheophyta</taxon>
        <taxon>Spermatophyta</taxon>
        <taxon>Magnoliopsida</taxon>
        <taxon>eudicotyledons</taxon>
        <taxon>Gunneridae</taxon>
        <taxon>Pentapetalae</taxon>
        <taxon>Caryophyllales</taxon>
        <taxon>Chenopodiaceae</taxon>
        <taxon>Chenopodioideae</taxon>
        <taxon>Atripliceae</taxon>
        <taxon>Chenopodium</taxon>
    </lineage>
</organism>
<accession>A0A803L0P2</accession>
<protein>
    <submittedName>
        <fullName evidence="1">Uncharacterized protein</fullName>
    </submittedName>
</protein>